<gene>
    <name evidence="2" type="ORF">QO016_003418</name>
</gene>
<evidence type="ECO:0000259" key="1">
    <source>
        <dbReference type="Pfam" id="PF05170"/>
    </source>
</evidence>
<dbReference type="EMBL" id="JAUSVV010000008">
    <property type="protein sequence ID" value="MDQ0443912.1"/>
    <property type="molecule type" value="Genomic_DNA"/>
</dbReference>
<sequence>MSPRRPLFVLAIGAVALAGLGLRDWPMESRRAVTFANRSLAAYGLTLSATGPASVRLLPWPSVSLDGVRVAAASGPILVEGDRLVAEIDPLAVVAGRSPVGTLRLDGGRISSEASAWADPVARLRQGVGTGQRPPRMIVTGARLGDGGQARDLDLDVGWPFWSGSVGLTASLTWRGVPTRLSLSRLRPADLIDGHRSPFVGEATWPGGSLALDGMALLPAEAAGSPSLSGRARFETSSLPETLTWLGSEAPLAPLAGAFSLEGAFEAEGRAVSWPVLRVSTGSTVLEGAGAFSLGSAAAPRLSVQATLAADRIDLAPLVGTLVKLFSDGSAPVALAPLSRGDLDLRLSASEGQIGPLAAADLAASVLIRDAAVEVALNRARLRDGILKARVTLSQGADPAETDMKAQGGLDQVDLGGLMSDLGGTRWVTGPLQGQFALESHGRDVAALIAGLGGRASVAIDGGSLAGVDLTDVIHRNGGLAPGALARRNGRTGFERAAVVLRFTDGIGEITEADLRGAGVAATLRGQISLPDQRLDVVALLAPRLAAEGARLVRIAITGPWDALTARTQHGDNDDPTGQTSAVARMRGILQMPASIGLPPDTRAYAP</sequence>
<evidence type="ECO:0000313" key="2">
    <source>
        <dbReference type="EMBL" id="MDQ0443912.1"/>
    </source>
</evidence>
<protein>
    <submittedName>
        <fullName evidence="2">AsmA protein</fullName>
    </submittedName>
</protein>
<feature type="domain" description="AsmA" evidence="1">
    <location>
        <begin position="342"/>
        <end position="509"/>
    </location>
</feature>
<dbReference type="InterPro" id="IPR007844">
    <property type="entry name" value="AsmA"/>
</dbReference>
<name>A0ABU0HNK8_9HYPH</name>
<comment type="caution">
    <text evidence="2">The sequence shown here is derived from an EMBL/GenBank/DDBJ whole genome shotgun (WGS) entry which is preliminary data.</text>
</comment>
<keyword evidence="3" id="KW-1185">Reference proteome</keyword>
<reference evidence="2 3" key="1">
    <citation type="submission" date="2023-07" db="EMBL/GenBank/DDBJ databases">
        <title>Genomic Encyclopedia of Type Strains, Phase IV (KMG-IV): sequencing the most valuable type-strain genomes for metagenomic binning, comparative biology and taxonomic classification.</title>
        <authorList>
            <person name="Goeker M."/>
        </authorList>
    </citation>
    <scope>NUCLEOTIDE SEQUENCE [LARGE SCALE GENOMIC DNA]</scope>
    <source>
        <strain evidence="2 3">DSM 19562</strain>
    </source>
</reference>
<dbReference type="Pfam" id="PF05170">
    <property type="entry name" value="AsmA"/>
    <property type="match status" value="1"/>
</dbReference>
<dbReference type="InterPro" id="IPR052894">
    <property type="entry name" value="AsmA-related"/>
</dbReference>
<dbReference type="PANTHER" id="PTHR30441">
    <property type="entry name" value="DUF748 DOMAIN-CONTAINING PROTEIN"/>
    <property type="match status" value="1"/>
</dbReference>
<dbReference type="PANTHER" id="PTHR30441:SF4">
    <property type="entry name" value="PROTEIN ASMA"/>
    <property type="match status" value="1"/>
</dbReference>
<proteinExistence type="predicted"/>
<evidence type="ECO:0000313" key="3">
    <source>
        <dbReference type="Proteomes" id="UP001236369"/>
    </source>
</evidence>
<dbReference type="RefSeq" id="WP_238248469.1">
    <property type="nucleotide sequence ID" value="NZ_BPQX01000018.1"/>
</dbReference>
<accession>A0ABU0HNK8</accession>
<organism evidence="2 3">
    <name type="scientific">Methylobacterium persicinum</name>
    <dbReference type="NCBI Taxonomy" id="374426"/>
    <lineage>
        <taxon>Bacteria</taxon>
        <taxon>Pseudomonadati</taxon>
        <taxon>Pseudomonadota</taxon>
        <taxon>Alphaproteobacteria</taxon>
        <taxon>Hyphomicrobiales</taxon>
        <taxon>Methylobacteriaceae</taxon>
        <taxon>Methylobacterium</taxon>
    </lineage>
</organism>
<dbReference type="Proteomes" id="UP001236369">
    <property type="component" value="Unassembled WGS sequence"/>
</dbReference>